<dbReference type="GO" id="GO:0006457">
    <property type="term" value="P:protein folding"/>
    <property type="evidence" value="ECO:0007669"/>
    <property type="project" value="TreeGrafter"/>
</dbReference>
<protein>
    <submittedName>
        <fullName evidence="3">Activator of 90 kDa heat shock protein ATPase 1</fullName>
    </submittedName>
</protein>
<organism evidence="3 4">
    <name type="scientific">Orchesella cincta</name>
    <name type="common">Springtail</name>
    <name type="synonym">Podura cincta</name>
    <dbReference type="NCBI Taxonomy" id="48709"/>
    <lineage>
        <taxon>Eukaryota</taxon>
        <taxon>Metazoa</taxon>
        <taxon>Ecdysozoa</taxon>
        <taxon>Arthropoda</taxon>
        <taxon>Hexapoda</taxon>
        <taxon>Collembola</taxon>
        <taxon>Entomobryomorpha</taxon>
        <taxon>Entomobryoidea</taxon>
        <taxon>Orchesellidae</taxon>
        <taxon>Orchesellinae</taxon>
        <taxon>Orchesella</taxon>
    </lineage>
</organism>
<proteinExistence type="inferred from homology"/>
<comment type="caution">
    <text evidence="3">The sequence shown here is derived from an EMBL/GenBank/DDBJ whole genome shotgun (WGS) entry which is preliminary data.</text>
</comment>
<dbReference type="SMART" id="SM01000">
    <property type="entry name" value="Aha1_N"/>
    <property type="match status" value="1"/>
</dbReference>
<dbReference type="Gene3D" id="3.15.10.20">
    <property type="entry name" value="Activator of Hsp90 ATPase Aha1, N-terminal domain"/>
    <property type="match status" value="1"/>
</dbReference>
<dbReference type="OrthoDB" id="567237at2759"/>
<dbReference type="PANTHER" id="PTHR13009:SF22">
    <property type="entry name" value="LD43819P"/>
    <property type="match status" value="1"/>
</dbReference>
<dbReference type="InterPro" id="IPR023393">
    <property type="entry name" value="START-like_dom_sf"/>
</dbReference>
<dbReference type="GO" id="GO:0005829">
    <property type="term" value="C:cytosol"/>
    <property type="evidence" value="ECO:0007669"/>
    <property type="project" value="TreeGrafter"/>
</dbReference>
<keyword evidence="4" id="KW-1185">Reference proteome</keyword>
<dbReference type="EMBL" id="LJIJ01001009">
    <property type="protein sequence ID" value="ODM93369.1"/>
    <property type="molecule type" value="Genomic_DNA"/>
</dbReference>
<evidence type="ECO:0000313" key="3">
    <source>
        <dbReference type="EMBL" id="ODM93369.1"/>
    </source>
</evidence>
<dbReference type="InterPro" id="IPR013538">
    <property type="entry name" value="ASHA1/2-like_C"/>
</dbReference>
<dbReference type="GO" id="GO:0001671">
    <property type="term" value="F:ATPase activator activity"/>
    <property type="evidence" value="ECO:0007669"/>
    <property type="project" value="InterPro"/>
</dbReference>
<dbReference type="Gene3D" id="3.30.530.20">
    <property type="match status" value="1"/>
</dbReference>
<dbReference type="OMA" id="GDCEVNQ"/>
<dbReference type="CDD" id="cd08892">
    <property type="entry name" value="SRPBCC_Aha1"/>
    <property type="match status" value="1"/>
</dbReference>
<keyword evidence="3" id="KW-0346">Stress response</keyword>
<dbReference type="Proteomes" id="UP000094527">
    <property type="component" value="Unassembled WGS sequence"/>
</dbReference>
<dbReference type="STRING" id="48709.A0A1D2MK28"/>
<dbReference type="SUPFAM" id="SSF103111">
    <property type="entry name" value="Activator of Hsp90 ATPase, Aha1"/>
    <property type="match status" value="1"/>
</dbReference>
<comment type="similarity">
    <text evidence="1">Belongs to the AHA1 family.</text>
</comment>
<evidence type="ECO:0000256" key="1">
    <source>
        <dbReference type="ARBA" id="ARBA00006817"/>
    </source>
</evidence>
<dbReference type="PANTHER" id="PTHR13009">
    <property type="entry name" value="HEAT SHOCK PROTEIN 90 HSP90 CO-CHAPERONE AHA-1"/>
    <property type="match status" value="1"/>
</dbReference>
<dbReference type="AlphaFoldDB" id="A0A1D2MK28"/>
<dbReference type="SUPFAM" id="SSF55961">
    <property type="entry name" value="Bet v1-like"/>
    <property type="match status" value="1"/>
</dbReference>
<dbReference type="Pfam" id="PF08327">
    <property type="entry name" value="AHSA1"/>
    <property type="match status" value="1"/>
</dbReference>
<accession>A0A1D2MK28</accession>
<sequence length="341" mass="38095">MAKWGEGDPRWIVEERPDATNVNNWHWTEKNACQWSKDKLKELLVGLKLDNKVGSCKVTELSKCDGEASANNRKAKIIVFFEWELRMKWKAKVPGEEKSIEGTIEIPNLSDENTVDDLDIQFLTEATSKAAQLMKEALRADGTPIVKASLQSYIDALKKEYTQGMILPSKEQVSSNTNKLSDLRLDSDKGAGKNGLTGGAKNTGVKLELCNLKSSTSMKCTAIEAFNALTRPEMFAAFTNGSGRIEPKVGGTFELFGGNVHGKILEIQAPTVLVQEWRLKEWPDGHFSKVVFTISEKDDSTDISIEQTGIPKSALEKTREGWERYYWDAMKRTFGFGSFIL</sequence>
<evidence type="ECO:0000259" key="2">
    <source>
        <dbReference type="SMART" id="SM01000"/>
    </source>
</evidence>
<reference evidence="3 4" key="1">
    <citation type="journal article" date="2016" name="Genome Biol. Evol.">
        <title>Gene Family Evolution Reflects Adaptation to Soil Environmental Stressors in the Genome of the Collembolan Orchesella cincta.</title>
        <authorList>
            <person name="Faddeeva-Vakhrusheva A."/>
            <person name="Derks M.F."/>
            <person name="Anvar S.Y."/>
            <person name="Agamennone V."/>
            <person name="Suring W."/>
            <person name="Smit S."/>
            <person name="van Straalen N.M."/>
            <person name="Roelofs D."/>
        </authorList>
    </citation>
    <scope>NUCLEOTIDE SEQUENCE [LARGE SCALE GENOMIC DNA]</scope>
    <source>
        <tissue evidence="3">Mixed pool</tissue>
    </source>
</reference>
<gene>
    <name evidence="3" type="ORF">Ocin01_13313</name>
</gene>
<name>A0A1D2MK28_ORCCI</name>
<feature type="domain" description="Activator of Hsp90 ATPase AHSA1-like N-terminal" evidence="2">
    <location>
        <begin position="29"/>
        <end position="163"/>
    </location>
</feature>
<evidence type="ECO:0000313" key="4">
    <source>
        <dbReference type="Proteomes" id="UP000094527"/>
    </source>
</evidence>
<dbReference type="Pfam" id="PF09229">
    <property type="entry name" value="Aha1_N"/>
    <property type="match status" value="1"/>
</dbReference>
<dbReference type="InterPro" id="IPR015310">
    <property type="entry name" value="AHSA1-like_N"/>
</dbReference>
<dbReference type="InterPro" id="IPR036338">
    <property type="entry name" value="Aha1"/>
</dbReference>
<dbReference type="GO" id="GO:0051087">
    <property type="term" value="F:protein-folding chaperone binding"/>
    <property type="evidence" value="ECO:0007669"/>
    <property type="project" value="InterPro"/>
</dbReference>